<feature type="domain" description="Rhodanese" evidence="1">
    <location>
        <begin position="29"/>
        <end position="127"/>
    </location>
</feature>
<dbReference type="eggNOG" id="COG0607">
    <property type="taxonomic scope" value="Bacteria"/>
</dbReference>
<dbReference type="PROSITE" id="PS50206">
    <property type="entry name" value="RHODANESE_3"/>
    <property type="match status" value="1"/>
</dbReference>
<dbReference type="Pfam" id="PF00581">
    <property type="entry name" value="Rhodanese"/>
    <property type="match status" value="1"/>
</dbReference>
<evidence type="ECO:0000313" key="2">
    <source>
        <dbReference type="EMBL" id="AIT61414.1"/>
    </source>
</evidence>
<name>A0A097IH28_9CORY</name>
<reference evidence="2 3" key="1">
    <citation type="submission" date="2013-09" db="EMBL/GenBank/DDBJ databases">
        <title>Complete genome sequence of Corynebacterium doosanense CAU 212(T) (=DSM 45436(T)), isolated from activated sludge.</title>
        <authorList>
            <person name="Schaffert L."/>
            <person name="Albersmeier A."/>
            <person name="Kalinowski J."/>
            <person name="Ruckert C."/>
        </authorList>
    </citation>
    <scope>NUCLEOTIDE SEQUENCE [LARGE SCALE GENOMIC DNA]</scope>
    <source>
        <strain evidence="2 3">CAU 212</strain>
    </source>
</reference>
<dbReference type="RefSeq" id="WP_018020921.1">
    <property type="nucleotide sequence ID" value="NZ_AQUX01000001.1"/>
</dbReference>
<evidence type="ECO:0000259" key="1">
    <source>
        <dbReference type="PROSITE" id="PS50206"/>
    </source>
</evidence>
<sequence length="134" mass="14634">MTRGAMALLEAARARLDRVTPQQAYDEVRTGSATLIDVRMPDHRAAQGELPGAVVIDLTVLPWRLDPTFEWRIPEATDWDRRYILVCRHSFSSSVAAAQLKEMGLVNTTDMIGGAEAWFAAGLPAGEGPADVRA</sequence>
<protein>
    <recommendedName>
        <fullName evidence="1">Rhodanese domain-containing protein</fullName>
    </recommendedName>
</protein>
<dbReference type="GO" id="GO:0004792">
    <property type="term" value="F:thiosulfate-cyanide sulfurtransferase activity"/>
    <property type="evidence" value="ECO:0007669"/>
    <property type="project" value="TreeGrafter"/>
</dbReference>
<organism evidence="2 3">
    <name type="scientific">Corynebacterium doosanense CAU 212 = DSM 45436</name>
    <dbReference type="NCBI Taxonomy" id="558173"/>
    <lineage>
        <taxon>Bacteria</taxon>
        <taxon>Bacillati</taxon>
        <taxon>Actinomycetota</taxon>
        <taxon>Actinomycetes</taxon>
        <taxon>Mycobacteriales</taxon>
        <taxon>Corynebacteriaceae</taxon>
        <taxon>Corynebacterium</taxon>
    </lineage>
</organism>
<dbReference type="SUPFAM" id="SSF52821">
    <property type="entry name" value="Rhodanese/Cell cycle control phosphatase"/>
    <property type="match status" value="1"/>
</dbReference>
<accession>A0A097IH28</accession>
<dbReference type="PANTHER" id="PTHR44086">
    <property type="entry name" value="THIOSULFATE SULFURTRANSFERASE RDL2, MITOCHONDRIAL-RELATED"/>
    <property type="match status" value="1"/>
</dbReference>
<dbReference type="AlphaFoldDB" id="A0A097IH28"/>
<dbReference type="EMBL" id="CP006764">
    <property type="protein sequence ID" value="AIT61414.1"/>
    <property type="molecule type" value="Genomic_DNA"/>
</dbReference>
<gene>
    <name evidence="2" type="ORF">CDOO_09170</name>
</gene>
<dbReference type="InterPro" id="IPR036873">
    <property type="entry name" value="Rhodanese-like_dom_sf"/>
</dbReference>
<dbReference type="STRING" id="558173.CDOO_09170"/>
<dbReference type="CDD" id="cd00158">
    <property type="entry name" value="RHOD"/>
    <property type="match status" value="1"/>
</dbReference>
<dbReference type="SMART" id="SM00450">
    <property type="entry name" value="RHOD"/>
    <property type="match status" value="1"/>
</dbReference>
<proteinExistence type="predicted"/>
<dbReference type="Proteomes" id="UP000029914">
    <property type="component" value="Chromosome"/>
</dbReference>
<dbReference type="HOGENOM" id="CLU_089574_6_0_11"/>
<dbReference type="PANTHER" id="PTHR44086:SF10">
    <property type="entry name" value="THIOSULFATE SULFURTRANSFERASE_RHODANESE-LIKE DOMAIN-CONTAINING PROTEIN 3"/>
    <property type="match status" value="1"/>
</dbReference>
<keyword evidence="3" id="KW-1185">Reference proteome</keyword>
<evidence type="ECO:0000313" key="3">
    <source>
        <dbReference type="Proteomes" id="UP000029914"/>
    </source>
</evidence>
<dbReference type="InterPro" id="IPR001763">
    <property type="entry name" value="Rhodanese-like_dom"/>
</dbReference>
<dbReference type="Gene3D" id="3.40.250.10">
    <property type="entry name" value="Rhodanese-like domain"/>
    <property type="match status" value="1"/>
</dbReference>
<dbReference type="KEGG" id="cdo:CDOO_09170"/>